<reference evidence="7 8" key="1">
    <citation type="submission" date="2019-01" db="EMBL/GenBank/DDBJ databases">
        <title>Geovibrio thiophilus DSM 11263, complete genome.</title>
        <authorList>
            <person name="Spring S."/>
            <person name="Bunk B."/>
            <person name="Sproer C."/>
        </authorList>
    </citation>
    <scope>NUCLEOTIDE SEQUENCE [LARGE SCALE GENOMIC DNA]</scope>
    <source>
        <strain evidence="7 8">DSM 11263</strain>
    </source>
</reference>
<dbReference type="Pfam" id="PF04085">
    <property type="entry name" value="MreC"/>
    <property type="match status" value="1"/>
</dbReference>
<dbReference type="Proteomes" id="UP000287502">
    <property type="component" value="Chromosome"/>
</dbReference>
<comment type="similarity">
    <text evidence="1">Belongs to the MreC family.</text>
</comment>
<evidence type="ECO:0000256" key="5">
    <source>
        <dbReference type="SAM" id="Coils"/>
    </source>
</evidence>
<name>A0A3R5YZA6_9BACT</name>
<evidence type="ECO:0000313" key="8">
    <source>
        <dbReference type="Proteomes" id="UP000287502"/>
    </source>
</evidence>
<evidence type="ECO:0000313" key="7">
    <source>
        <dbReference type="EMBL" id="QAR33166.1"/>
    </source>
</evidence>
<dbReference type="PIRSF" id="PIRSF038471">
    <property type="entry name" value="MreC"/>
    <property type="match status" value="1"/>
</dbReference>
<keyword evidence="8" id="KW-1185">Reference proteome</keyword>
<evidence type="ECO:0000256" key="1">
    <source>
        <dbReference type="ARBA" id="ARBA00009369"/>
    </source>
</evidence>
<dbReference type="RefSeq" id="WP_128466452.1">
    <property type="nucleotide sequence ID" value="NZ_CP035108.1"/>
</dbReference>
<proteinExistence type="inferred from homology"/>
<dbReference type="OrthoDB" id="9792313at2"/>
<keyword evidence="5" id="KW-0175">Coiled coil</keyword>
<dbReference type="NCBIfam" id="TIGR00219">
    <property type="entry name" value="mreC"/>
    <property type="match status" value="1"/>
</dbReference>
<dbReference type="InterPro" id="IPR042177">
    <property type="entry name" value="Cell/Rod_1"/>
</dbReference>
<dbReference type="EMBL" id="CP035108">
    <property type="protein sequence ID" value="QAR33166.1"/>
    <property type="molecule type" value="Genomic_DNA"/>
</dbReference>
<dbReference type="AlphaFoldDB" id="A0A3R5YZA6"/>
<evidence type="ECO:0000256" key="4">
    <source>
        <dbReference type="ARBA" id="ARBA00032089"/>
    </source>
</evidence>
<dbReference type="KEGG" id="gtl:EP073_07055"/>
<sequence length="263" mass="29900">MTGWKKIAGITAFLFFLILLQVQNPEINGPFKGIFGNVVNPFIYYSSKTSAFFRDVWSGYINLVYVRQDNLELKDKNDRLKMENSLLREKVLEYERLKKLLNFKEAYSFQSVACNVVGRNVDGYLKYIIIDRGSEDGIEIKDPVISFEGLVGSVSEVYKNTARVDVILNIKNNASVMNKRTRAVGIIRGNGEGQLVVDYYDRLDKVQIKDELITSGLGGVYPKGIAVGVVDRIDEKDTGLFQDLFVRPVVDFYKLENVLVLKR</sequence>
<dbReference type="PANTHER" id="PTHR34138">
    <property type="entry name" value="CELL SHAPE-DETERMINING PROTEIN MREC"/>
    <property type="match status" value="1"/>
</dbReference>
<evidence type="ECO:0000256" key="3">
    <source>
        <dbReference type="ARBA" id="ARBA00022960"/>
    </source>
</evidence>
<dbReference type="InterPro" id="IPR055342">
    <property type="entry name" value="MreC_beta-barrel_core"/>
</dbReference>
<dbReference type="PANTHER" id="PTHR34138:SF1">
    <property type="entry name" value="CELL SHAPE-DETERMINING PROTEIN MREC"/>
    <property type="match status" value="1"/>
</dbReference>
<feature type="domain" description="Rod shape-determining protein MreC beta-barrel core" evidence="6">
    <location>
        <begin position="116"/>
        <end position="262"/>
    </location>
</feature>
<dbReference type="Gene3D" id="2.40.10.340">
    <property type="entry name" value="Rod shape-determining protein MreC, domain 1"/>
    <property type="match status" value="1"/>
</dbReference>
<evidence type="ECO:0000256" key="2">
    <source>
        <dbReference type="ARBA" id="ARBA00013855"/>
    </source>
</evidence>
<dbReference type="GO" id="GO:0005886">
    <property type="term" value="C:plasma membrane"/>
    <property type="evidence" value="ECO:0007669"/>
    <property type="project" value="TreeGrafter"/>
</dbReference>
<protein>
    <recommendedName>
        <fullName evidence="2">Cell shape-determining protein MreC</fullName>
    </recommendedName>
    <alternativeName>
        <fullName evidence="4">Cell shape protein MreC</fullName>
    </alternativeName>
</protein>
<dbReference type="InterPro" id="IPR007221">
    <property type="entry name" value="MreC"/>
</dbReference>
<dbReference type="InterPro" id="IPR042175">
    <property type="entry name" value="Cell/Rod_MreC_2"/>
</dbReference>
<organism evidence="7 8">
    <name type="scientific">Geovibrio thiophilus</name>
    <dbReference type="NCBI Taxonomy" id="139438"/>
    <lineage>
        <taxon>Bacteria</taxon>
        <taxon>Pseudomonadati</taxon>
        <taxon>Deferribacterota</taxon>
        <taxon>Deferribacteres</taxon>
        <taxon>Deferribacterales</taxon>
        <taxon>Geovibrionaceae</taxon>
        <taxon>Geovibrio</taxon>
    </lineage>
</organism>
<dbReference type="Gene3D" id="2.40.10.350">
    <property type="entry name" value="Rod shape-determining protein MreC, domain 2"/>
    <property type="match status" value="1"/>
</dbReference>
<evidence type="ECO:0000259" key="6">
    <source>
        <dbReference type="Pfam" id="PF04085"/>
    </source>
</evidence>
<accession>A0A3R5YZA6</accession>
<gene>
    <name evidence="7" type="primary">mreC</name>
    <name evidence="7" type="ORF">EP073_07055</name>
</gene>
<feature type="coiled-coil region" evidence="5">
    <location>
        <begin position="70"/>
        <end position="97"/>
    </location>
</feature>
<dbReference type="GO" id="GO:0008360">
    <property type="term" value="P:regulation of cell shape"/>
    <property type="evidence" value="ECO:0007669"/>
    <property type="project" value="UniProtKB-KW"/>
</dbReference>
<keyword evidence="3" id="KW-0133">Cell shape</keyword>